<feature type="domain" description="Hedgehog/Intein (Hint)" evidence="1">
    <location>
        <begin position="568"/>
        <end position="707"/>
    </location>
</feature>
<dbReference type="EMBL" id="MN740329">
    <property type="protein sequence ID" value="QHU00740.1"/>
    <property type="molecule type" value="Genomic_DNA"/>
</dbReference>
<dbReference type="InterPro" id="IPR028992">
    <property type="entry name" value="Hedgehog/Intein_dom"/>
</dbReference>
<sequence length="711" mass="80370">MTYLMKILIKYKILLYLMTTQQASNLHPYVYNINIVDPKKYPNIDELSLTTQSYTNFAIANDYNIYTVSITDTTLSIIRLQRQDYHQHYFAQTVAVTKYNAPVTIPVNTGISHAPYLEYSDLYNKLYLLYNNGSNTTIINQYTVEATGTRGLTLEWSNSIIGIAIDTERKYSGVVFSDILLYTYIYLPISGSISIYQTIKATGITTSLKSITGLSTGLSCVNMSLSYDYLNFYINTLSDKLYVLIADISATNGPAMSNVLISDQLNIVSPGITMLAEDVYCLIYGFNLDDKNRLYITNINGRVNSDGDVNGLDMPYKYNLDKLSTYDEALDETQLNMTIAHTVNIYSRQFSYFAYVTVTDQIRIVKVYHQRIVNSVIEKYTPLILWSTRLGAINYYYGSGTSAGGIHLVTDSLGKVYVFIRNGDTGLVKMWVIEEFPLDLGHTAGTITQPIDTIADLLSTLRTEYTIMNPVMYNFKISGYPNVDDVIISSITESGLNVTIQFEYIDYDMLVLYPSIRQDIQDAIIASFRTLYSDSNIDIINVGTGTIPDGEHTHIRFTMLKGTLLKPCVVRGTNVIVCENDGRNIKNIPIEQITEGSYIINQIGSPVKVLKHLNSKIWCQKHNAPYIIPVNFFGEHRPYEQLLISGDHGILVSKAGGKVNIDYARSINYLKQIQKEQEVEYHHLLLDNHDKNFFIANGLEVDSLHPGMYFM</sequence>
<dbReference type="Pfam" id="PF13403">
    <property type="entry name" value="Hint_2"/>
    <property type="match status" value="1"/>
</dbReference>
<name>A0A6C0J795_9ZZZZ</name>
<organism evidence="2">
    <name type="scientific">viral metagenome</name>
    <dbReference type="NCBI Taxonomy" id="1070528"/>
    <lineage>
        <taxon>unclassified sequences</taxon>
        <taxon>metagenomes</taxon>
        <taxon>organismal metagenomes</taxon>
    </lineage>
</organism>
<reference evidence="2" key="1">
    <citation type="journal article" date="2020" name="Nature">
        <title>Giant virus diversity and host interactions through global metagenomics.</title>
        <authorList>
            <person name="Schulz F."/>
            <person name="Roux S."/>
            <person name="Paez-Espino D."/>
            <person name="Jungbluth S."/>
            <person name="Walsh D.A."/>
            <person name="Denef V.J."/>
            <person name="McMahon K.D."/>
            <person name="Konstantinidis K.T."/>
            <person name="Eloe-Fadrosh E.A."/>
            <person name="Kyrpides N.C."/>
            <person name="Woyke T."/>
        </authorList>
    </citation>
    <scope>NUCLEOTIDE SEQUENCE</scope>
    <source>
        <strain evidence="2">GVMAG-M-3300025860-20</strain>
    </source>
</reference>
<protein>
    <recommendedName>
        <fullName evidence="1">Hedgehog/Intein (Hint) domain-containing protein</fullName>
    </recommendedName>
</protein>
<dbReference type="AlphaFoldDB" id="A0A6C0J795"/>
<evidence type="ECO:0000313" key="2">
    <source>
        <dbReference type="EMBL" id="QHU00740.1"/>
    </source>
</evidence>
<proteinExistence type="predicted"/>
<accession>A0A6C0J795</accession>
<evidence type="ECO:0000259" key="1">
    <source>
        <dbReference type="Pfam" id="PF13403"/>
    </source>
</evidence>